<protein>
    <submittedName>
        <fullName evidence="2">Uncharacterized protein</fullName>
    </submittedName>
</protein>
<name>A0AAV4I9N5_9GAST</name>
<keyword evidence="3" id="KW-1185">Reference proteome</keyword>
<sequence>MPNGAHNNGPGLEHQFAQMDLNRGNFDGQGFGGRYVPPHLRGMNMPNLSQPPPGHPNVQMPPQGNDRGNYGGDRGGGYDRGNYSGDRGGSYNDRGIIEEDMITVVDMTIVAATTTVEVMTDGVEEIKDTTGVAMEVVIAGTDKEVALPLLVLVGVLMP</sequence>
<gene>
    <name evidence="2" type="ORF">ElyMa_001198300</name>
</gene>
<organism evidence="2 3">
    <name type="scientific">Elysia marginata</name>
    <dbReference type="NCBI Taxonomy" id="1093978"/>
    <lineage>
        <taxon>Eukaryota</taxon>
        <taxon>Metazoa</taxon>
        <taxon>Spiralia</taxon>
        <taxon>Lophotrochozoa</taxon>
        <taxon>Mollusca</taxon>
        <taxon>Gastropoda</taxon>
        <taxon>Heterobranchia</taxon>
        <taxon>Euthyneura</taxon>
        <taxon>Panpulmonata</taxon>
        <taxon>Sacoglossa</taxon>
        <taxon>Placobranchoidea</taxon>
        <taxon>Plakobranchidae</taxon>
        <taxon>Elysia</taxon>
    </lineage>
</organism>
<feature type="compositionally biased region" description="Gly residues" evidence="1">
    <location>
        <begin position="69"/>
        <end position="79"/>
    </location>
</feature>
<evidence type="ECO:0000256" key="1">
    <source>
        <dbReference type="SAM" id="MobiDB-lite"/>
    </source>
</evidence>
<evidence type="ECO:0000313" key="2">
    <source>
        <dbReference type="EMBL" id="GFS05376.1"/>
    </source>
</evidence>
<dbReference type="AlphaFoldDB" id="A0AAV4I9N5"/>
<dbReference type="EMBL" id="BMAT01002358">
    <property type="protein sequence ID" value="GFS05376.1"/>
    <property type="molecule type" value="Genomic_DNA"/>
</dbReference>
<accession>A0AAV4I9N5</accession>
<evidence type="ECO:0000313" key="3">
    <source>
        <dbReference type="Proteomes" id="UP000762676"/>
    </source>
</evidence>
<reference evidence="2 3" key="1">
    <citation type="journal article" date="2021" name="Elife">
        <title>Chloroplast acquisition without the gene transfer in kleptoplastic sea slugs, Plakobranchus ocellatus.</title>
        <authorList>
            <person name="Maeda T."/>
            <person name="Takahashi S."/>
            <person name="Yoshida T."/>
            <person name="Shimamura S."/>
            <person name="Takaki Y."/>
            <person name="Nagai Y."/>
            <person name="Toyoda A."/>
            <person name="Suzuki Y."/>
            <person name="Arimoto A."/>
            <person name="Ishii H."/>
            <person name="Satoh N."/>
            <person name="Nishiyama T."/>
            <person name="Hasebe M."/>
            <person name="Maruyama T."/>
            <person name="Minagawa J."/>
            <person name="Obokata J."/>
            <person name="Shigenobu S."/>
        </authorList>
    </citation>
    <scope>NUCLEOTIDE SEQUENCE [LARGE SCALE GENOMIC DNA]</scope>
</reference>
<comment type="caution">
    <text evidence="2">The sequence shown here is derived from an EMBL/GenBank/DDBJ whole genome shotgun (WGS) entry which is preliminary data.</text>
</comment>
<proteinExistence type="predicted"/>
<dbReference type="Proteomes" id="UP000762676">
    <property type="component" value="Unassembled WGS sequence"/>
</dbReference>
<feature type="region of interest" description="Disordered" evidence="1">
    <location>
        <begin position="30"/>
        <end position="88"/>
    </location>
</feature>